<dbReference type="AlphaFoldDB" id="A0A7X1E5A0"/>
<evidence type="ECO:0000313" key="2">
    <source>
        <dbReference type="Proteomes" id="UP000525652"/>
    </source>
</evidence>
<reference evidence="1 2" key="1">
    <citation type="submission" date="2020-07" db="EMBL/GenBank/DDBJ databases">
        <authorList>
            <person name="Feng X."/>
        </authorList>
    </citation>
    <scope>NUCLEOTIDE SEQUENCE [LARGE SCALE GENOMIC DNA]</scope>
    <source>
        <strain evidence="1 2">JCM14086</strain>
    </source>
</reference>
<organism evidence="1 2">
    <name type="scientific">Puniceicoccus vermicola</name>
    <dbReference type="NCBI Taxonomy" id="388746"/>
    <lineage>
        <taxon>Bacteria</taxon>
        <taxon>Pseudomonadati</taxon>
        <taxon>Verrucomicrobiota</taxon>
        <taxon>Opitutia</taxon>
        <taxon>Puniceicoccales</taxon>
        <taxon>Puniceicoccaceae</taxon>
        <taxon>Puniceicoccus</taxon>
    </lineage>
</organism>
<keyword evidence="2" id="KW-1185">Reference proteome</keyword>
<evidence type="ECO:0000313" key="1">
    <source>
        <dbReference type="EMBL" id="MBC2602914.1"/>
    </source>
</evidence>
<dbReference type="Proteomes" id="UP000525652">
    <property type="component" value="Unassembled WGS sequence"/>
</dbReference>
<proteinExistence type="predicted"/>
<dbReference type="RefSeq" id="WP_185693578.1">
    <property type="nucleotide sequence ID" value="NZ_JACHVA010000103.1"/>
</dbReference>
<accession>A0A7X1E5A0</accession>
<comment type="caution">
    <text evidence="1">The sequence shown here is derived from an EMBL/GenBank/DDBJ whole genome shotgun (WGS) entry which is preliminary data.</text>
</comment>
<sequence length="85" mass="9853">MKTTFTKLNTSWNAEPNAPYPEVKIEGNSLKLYFILNSFEFSDFSDDRKGKIEFSGVRKYRLGRTNDEGWYRGQCRFSGIAPSWG</sequence>
<name>A0A7X1E5A0_9BACT</name>
<protein>
    <submittedName>
        <fullName evidence="1">Uncharacterized protein</fullName>
    </submittedName>
</protein>
<gene>
    <name evidence="1" type="ORF">H5P30_14115</name>
</gene>
<dbReference type="EMBL" id="JACHVA010000103">
    <property type="protein sequence ID" value="MBC2602914.1"/>
    <property type="molecule type" value="Genomic_DNA"/>
</dbReference>